<dbReference type="InterPro" id="IPR009906">
    <property type="entry name" value="D-Glu_cyclase"/>
</dbReference>
<dbReference type="Gene3D" id="3.30.2040.10">
    <property type="entry name" value="PSTPO5379-like domain"/>
    <property type="match status" value="1"/>
</dbReference>
<reference evidence="3 4" key="1">
    <citation type="submission" date="2017-04" db="EMBL/GenBank/DDBJ databases">
        <authorList>
            <person name="Afonso C.L."/>
            <person name="Miller P.J."/>
            <person name="Scott M.A."/>
            <person name="Spackman E."/>
            <person name="Goraichik I."/>
            <person name="Dimitrov K.M."/>
            <person name="Suarez D.L."/>
            <person name="Swayne D.E."/>
        </authorList>
    </citation>
    <scope>NUCLEOTIDE SEQUENCE [LARGE SCALE GENOMIC DNA]</scope>
    <source>
        <strain evidence="3 4">DSM 13146</strain>
    </source>
</reference>
<proteinExistence type="inferred from homology"/>
<sequence>MIADKNNRDARNLRQEIREGSFRGPTAGLCPGMTQANVVIVPASYAFHFLLYCQRNPKPCPVLEVLEEGCYEPKFLAQGADIRTDCPRYRIFRPDGVEERYDIVDLWQPDWVTFLLGCSFTFESALLEHGIPVRHVELQRNVPMFITNRATEPAGPFRGPLVVTMRPIPASLVSLAARVTAAYPRVHGAPIHVGHPELLGIEDLQRPDFGDPVPIRTGEVPVFWACGVTPQEALLSAKLPVAVTHAPGHMFVSDRQDRFFAHL</sequence>
<evidence type="ECO:0000256" key="2">
    <source>
        <dbReference type="ARBA" id="ARBA00023239"/>
    </source>
</evidence>
<dbReference type="Pfam" id="PF07286">
    <property type="entry name" value="D-Glu_cyclase"/>
    <property type="match status" value="1"/>
</dbReference>
<dbReference type="InterPro" id="IPR038021">
    <property type="entry name" value="Putative_hydro-lyase"/>
</dbReference>
<protein>
    <submittedName>
        <fullName evidence="3">Uncharacterized protein YcsI, UPF0317 family</fullName>
    </submittedName>
</protein>
<dbReference type="FunFam" id="3.30.2040.10:FF:000001">
    <property type="entry name" value="D-glutamate cyclase, mitochondrial"/>
    <property type="match status" value="1"/>
</dbReference>
<comment type="similarity">
    <text evidence="1">Belongs to the D-glutamate cyclase family.</text>
</comment>
<dbReference type="PANTHER" id="PTHR32022:SF10">
    <property type="entry name" value="D-GLUTAMATE CYCLASE, MITOCHONDRIAL"/>
    <property type="match status" value="1"/>
</dbReference>
<accession>A0A1W1XP39</accession>
<evidence type="ECO:0000313" key="4">
    <source>
        <dbReference type="Proteomes" id="UP000192783"/>
    </source>
</evidence>
<keyword evidence="4" id="KW-1185">Reference proteome</keyword>
<name>A0A1W1XP39_9BACT</name>
<dbReference type="Gene3D" id="3.40.1640.10">
    <property type="entry name" value="PSTPO5379-like"/>
    <property type="match status" value="1"/>
</dbReference>
<dbReference type="STRING" id="1121390.SAMN02746041_02286"/>
<evidence type="ECO:0000256" key="1">
    <source>
        <dbReference type="ARBA" id="ARBA00007896"/>
    </source>
</evidence>
<dbReference type="RefSeq" id="WP_084058010.1">
    <property type="nucleotide sequence ID" value="NZ_FWXF01000012.1"/>
</dbReference>
<dbReference type="SUPFAM" id="SSF160920">
    <property type="entry name" value="PSTPO5379-like"/>
    <property type="match status" value="1"/>
</dbReference>
<dbReference type="GO" id="GO:0016829">
    <property type="term" value="F:lyase activity"/>
    <property type="evidence" value="ECO:0007669"/>
    <property type="project" value="UniProtKB-KW"/>
</dbReference>
<organism evidence="3 4">
    <name type="scientific">Desulfacinum hydrothermale DSM 13146</name>
    <dbReference type="NCBI Taxonomy" id="1121390"/>
    <lineage>
        <taxon>Bacteria</taxon>
        <taxon>Pseudomonadati</taxon>
        <taxon>Thermodesulfobacteriota</taxon>
        <taxon>Syntrophobacteria</taxon>
        <taxon>Syntrophobacterales</taxon>
        <taxon>Syntrophobacteraceae</taxon>
        <taxon>Desulfacinum</taxon>
    </lineage>
</organism>
<dbReference type="InterPro" id="IPR016938">
    <property type="entry name" value="UPF0317"/>
</dbReference>
<evidence type="ECO:0000313" key="3">
    <source>
        <dbReference type="EMBL" id="SMC25281.1"/>
    </source>
</evidence>
<dbReference type="AlphaFoldDB" id="A0A1W1XP39"/>
<dbReference type="PIRSF" id="PIRSF029755">
    <property type="entry name" value="UCP029755"/>
    <property type="match status" value="1"/>
</dbReference>
<dbReference type="PANTHER" id="PTHR32022">
    <property type="entry name" value="D-GLUTAMATE CYCLASE, MITOCHONDRIAL"/>
    <property type="match status" value="1"/>
</dbReference>
<dbReference type="HAMAP" id="MF_01830">
    <property type="entry name" value="Hydro_lyase"/>
    <property type="match status" value="1"/>
</dbReference>
<dbReference type="OrthoDB" id="149585at2"/>
<dbReference type="Proteomes" id="UP000192783">
    <property type="component" value="Unassembled WGS sequence"/>
</dbReference>
<gene>
    <name evidence="3" type="ORF">SAMN02746041_02286</name>
</gene>
<dbReference type="NCBIfam" id="NF003969">
    <property type="entry name" value="PRK05463.1"/>
    <property type="match status" value="1"/>
</dbReference>
<dbReference type="EMBL" id="FWXF01000012">
    <property type="protein sequence ID" value="SMC25281.1"/>
    <property type="molecule type" value="Genomic_DNA"/>
</dbReference>
<keyword evidence="2" id="KW-0456">Lyase</keyword>